<dbReference type="OrthoDB" id="4933261at2"/>
<dbReference type="PATRIC" id="fig|33014.5.peg.49"/>
<protein>
    <submittedName>
        <fullName evidence="1">Uncharacterized protein</fullName>
    </submittedName>
</protein>
<evidence type="ECO:0000313" key="2">
    <source>
        <dbReference type="Proteomes" id="UP000032604"/>
    </source>
</evidence>
<proteinExistence type="predicted"/>
<gene>
    <name evidence="1" type="ORF">VO01_00245</name>
</gene>
<dbReference type="Proteomes" id="UP000032604">
    <property type="component" value="Chromosome"/>
</dbReference>
<dbReference type="RefSeq" id="WP_045526036.1">
    <property type="nucleotide sequence ID" value="NZ_CP011043.1"/>
</dbReference>
<organism evidence="1 2">
    <name type="scientific">Clavibacter michiganensis subsp. insidiosus</name>
    <dbReference type="NCBI Taxonomy" id="33014"/>
    <lineage>
        <taxon>Bacteria</taxon>
        <taxon>Bacillati</taxon>
        <taxon>Actinomycetota</taxon>
        <taxon>Actinomycetes</taxon>
        <taxon>Micrococcales</taxon>
        <taxon>Microbacteriaceae</taxon>
        <taxon>Clavibacter</taxon>
    </lineage>
</organism>
<dbReference type="EMBL" id="CP011043">
    <property type="protein sequence ID" value="AJW77797.1"/>
    <property type="molecule type" value="Genomic_DNA"/>
</dbReference>
<sequence>MHFERVPEDVEWPAEMELTITEFPRPLMELLYVKHAWELSPWIQIPDLDPEPPVGASRRPAHWDRAALEVRWAEVWRANIYWNARSQGDYSDKTDLAQHFGITGPVWWSREHGWDGIDQAAFSEWMATLDGLTTATVFESPERRALPDAVAAWRHGLRQIFVMPYKPSGGAEWNGPEFMTVAAGTRRDPDAYPSALRTGLSMS</sequence>
<dbReference type="HOGENOM" id="CLU_1346914_0_0_11"/>
<name>A0A0D5CEW8_9MICO</name>
<dbReference type="KEGG" id="cmh:VO01_00245"/>
<accession>A0A0D5CEW8</accession>
<dbReference type="AlphaFoldDB" id="A0A0D5CEW8"/>
<evidence type="ECO:0000313" key="1">
    <source>
        <dbReference type="EMBL" id="AJW77797.1"/>
    </source>
</evidence>
<reference evidence="1 2" key="1">
    <citation type="journal article" date="2015" name="Genome Announc.">
        <title>Complete Genome Sequence of Clavibacter michiganensis subsp. insidiosus R1-1 Using PacBio Single-Molecule Real-Time Technology.</title>
        <authorList>
            <person name="Lu Y."/>
            <person name="Samac D.A."/>
            <person name="Glazebrook J."/>
            <person name="Ishimaru C.A."/>
        </authorList>
    </citation>
    <scope>NUCLEOTIDE SEQUENCE [LARGE SCALE GENOMIC DNA]</scope>
    <source>
        <strain evidence="1 2">R1-1</strain>
    </source>
</reference>